<name>A0A9X4DZR8_9NEIS</name>
<evidence type="ECO:0000313" key="9">
    <source>
        <dbReference type="Proteomes" id="UP001149607"/>
    </source>
</evidence>
<reference evidence="8" key="2">
    <citation type="submission" date="2024-02" db="EMBL/GenBank/DDBJ databases">
        <title>Neisseria leonii sp. nov.</title>
        <authorList>
            <person name="Boutroux M."/>
            <person name="Favre-Rochex S."/>
            <person name="Gorgette O."/>
            <person name="Touak G."/>
            <person name="Muhle E."/>
            <person name="Chesneau O."/>
            <person name="Clermont D."/>
            <person name="Rahi P."/>
        </authorList>
    </citation>
    <scope>NUCLEOTIDE SEQUENCE</scope>
    <source>
        <strain evidence="8">51.81</strain>
    </source>
</reference>
<dbReference type="GO" id="GO:0051607">
    <property type="term" value="P:defense response to virus"/>
    <property type="evidence" value="ECO:0007669"/>
    <property type="project" value="UniProtKB-KW"/>
</dbReference>
<sequence>MDLSRIRLNTEQLPVDIFSSVAQEAAEYIVKADTNKSSQLRKFYDELAMWHDKVCQAAECECEYQKAAPFIQMLKAKAAYARGRGHVDQKFVDMFNIIIGQIDSAAALKNAKLFFEAVLGFRKAGEAKSFRSTT</sequence>
<dbReference type="GO" id="GO:0003723">
    <property type="term" value="F:RNA binding"/>
    <property type="evidence" value="ECO:0007669"/>
    <property type="project" value="UniProtKB-KW"/>
</dbReference>
<comment type="function">
    <text evidence="1">This subunit may be involved in monitoring complementarity of crRNA and target RNA.</text>
</comment>
<dbReference type="RefSeq" id="WP_274584114.1">
    <property type="nucleotide sequence ID" value="NZ_CP145811.1"/>
</dbReference>
<dbReference type="EMBL" id="JAPQFL010000001">
    <property type="protein sequence ID" value="MDD9326766.1"/>
    <property type="molecule type" value="Genomic_DNA"/>
</dbReference>
<evidence type="ECO:0000256" key="3">
    <source>
        <dbReference type="ARBA" id="ARBA00016118"/>
    </source>
</evidence>
<proteinExistence type="inferred from homology"/>
<comment type="similarity">
    <text evidence="2">Belongs to the CRISPR-associated Csm2 family.</text>
</comment>
<reference evidence="7" key="1">
    <citation type="submission" date="2022-10" db="EMBL/GenBank/DDBJ databases">
        <authorList>
            <person name="Boutroux M."/>
        </authorList>
    </citation>
    <scope>NUCLEOTIDE SEQUENCE</scope>
    <source>
        <strain evidence="7">51.81</strain>
    </source>
</reference>
<organism evidence="7">
    <name type="scientific">Neisseria leonii</name>
    <dbReference type="NCBI Taxonomy" id="2995413"/>
    <lineage>
        <taxon>Bacteria</taxon>
        <taxon>Pseudomonadati</taxon>
        <taxon>Pseudomonadota</taxon>
        <taxon>Betaproteobacteria</taxon>
        <taxon>Neisseriales</taxon>
        <taxon>Neisseriaceae</taxon>
        <taxon>Neisseria</taxon>
    </lineage>
</organism>
<evidence type="ECO:0000256" key="1">
    <source>
        <dbReference type="ARBA" id="ARBA00003640"/>
    </source>
</evidence>
<evidence type="ECO:0000313" key="8">
    <source>
        <dbReference type="EMBL" id="WWY03188.1"/>
    </source>
</evidence>
<evidence type="ECO:0000256" key="6">
    <source>
        <dbReference type="ARBA" id="ARBA00031723"/>
    </source>
</evidence>
<protein>
    <recommendedName>
        <fullName evidence="3">CRISPR system Cms protein Csm2</fullName>
    </recommendedName>
    <alternativeName>
        <fullName evidence="6">CRISPR type III A-associated protein Csm2</fullName>
    </alternativeName>
</protein>
<keyword evidence="4" id="KW-0694">RNA-binding</keyword>
<dbReference type="EMBL" id="CP146598">
    <property type="protein sequence ID" value="WWY03188.1"/>
    <property type="molecule type" value="Genomic_DNA"/>
</dbReference>
<dbReference type="InterPro" id="IPR010149">
    <property type="entry name" value="CRISPR-assoc_prot_Csm2_III-A"/>
</dbReference>
<evidence type="ECO:0000313" key="7">
    <source>
        <dbReference type="EMBL" id="MDD9326766.1"/>
    </source>
</evidence>
<accession>A0A9X4DZR8</accession>
<evidence type="ECO:0000256" key="2">
    <source>
        <dbReference type="ARBA" id="ARBA00006896"/>
    </source>
</evidence>
<gene>
    <name evidence="7" type="primary">csm2</name>
    <name evidence="7" type="ORF">ORY91_000134</name>
    <name evidence="8" type="ORF">V9W64_00040</name>
</gene>
<dbReference type="NCBIfam" id="TIGR01870">
    <property type="entry name" value="cas_TM1810_Csm2"/>
    <property type="match status" value="1"/>
</dbReference>
<evidence type="ECO:0000256" key="5">
    <source>
        <dbReference type="ARBA" id="ARBA00023118"/>
    </source>
</evidence>
<dbReference type="Pfam" id="PF03750">
    <property type="entry name" value="Csm2_III-A"/>
    <property type="match status" value="1"/>
</dbReference>
<dbReference type="AlphaFoldDB" id="A0A9X4DZR8"/>
<keyword evidence="9" id="KW-1185">Reference proteome</keyword>
<keyword evidence="5" id="KW-0051">Antiviral defense</keyword>
<evidence type="ECO:0000256" key="4">
    <source>
        <dbReference type="ARBA" id="ARBA00022884"/>
    </source>
</evidence>
<dbReference type="Proteomes" id="UP001149607">
    <property type="component" value="Chromosome"/>
</dbReference>